<organism evidence="1 2">
    <name type="scientific">Psychroflexus gondwanensis ACAM 44</name>
    <dbReference type="NCBI Taxonomy" id="1189619"/>
    <lineage>
        <taxon>Bacteria</taxon>
        <taxon>Pseudomonadati</taxon>
        <taxon>Bacteroidota</taxon>
        <taxon>Flavobacteriia</taxon>
        <taxon>Flavobacteriales</taxon>
        <taxon>Flavobacteriaceae</taxon>
        <taxon>Psychroflexus</taxon>
    </lineage>
</organism>
<accession>N1WNN0</accession>
<dbReference type="AlphaFoldDB" id="N1WNN0"/>
<dbReference type="RefSeq" id="WP_003442025.1">
    <property type="nucleotide sequence ID" value="NZ_APLF01000011.1"/>
</dbReference>
<proteinExistence type="predicted"/>
<dbReference type="InterPro" id="IPR058532">
    <property type="entry name" value="YjbR/MT2646/Rv2570-like"/>
</dbReference>
<dbReference type="PANTHER" id="PTHR35145:SF1">
    <property type="entry name" value="CYTOPLASMIC PROTEIN"/>
    <property type="match status" value="1"/>
</dbReference>
<reference evidence="1 2" key="1">
    <citation type="journal article" date="2014" name="Genome Biol. Evol.">
        <title>Extensive gene acquisition in the extremely psychrophilic bacterial species Psychroflexus torquis and the link to sea-ice ecosystem specialism.</title>
        <authorList>
            <person name="Feng S."/>
            <person name="Powell S.M."/>
            <person name="Wilson R."/>
            <person name="Bowman J.P."/>
        </authorList>
    </citation>
    <scope>NUCLEOTIDE SEQUENCE [LARGE SCALE GENOMIC DNA]</scope>
    <source>
        <strain evidence="1 2">ACAM 44</strain>
    </source>
</reference>
<dbReference type="eggNOG" id="COG2315">
    <property type="taxonomic scope" value="Bacteria"/>
</dbReference>
<dbReference type="EMBL" id="APLF01000011">
    <property type="protein sequence ID" value="EMY80580.1"/>
    <property type="molecule type" value="Genomic_DNA"/>
</dbReference>
<dbReference type="SUPFAM" id="SSF142906">
    <property type="entry name" value="YjbR-like"/>
    <property type="match status" value="1"/>
</dbReference>
<dbReference type="InterPro" id="IPR007351">
    <property type="entry name" value="YjbR"/>
</dbReference>
<evidence type="ECO:0000313" key="1">
    <source>
        <dbReference type="EMBL" id="EMY80580.1"/>
    </source>
</evidence>
<evidence type="ECO:0000313" key="2">
    <source>
        <dbReference type="Proteomes" id="UP000012317"/>
    </source>
</evidence>
<comment type="caution">
    <text evidence="1">The sequence shown here is derived from an EMBL/GenBank/DDBJ whole genome shotgun (WGS) entry which is preliminary data.</text>
</comment>
<gene>
    <name evidence="1" type="ORF">pgond44_11391</name>
</gene>
<dbReference type="PATRIC" id="fig|1189619.4.peg.2353"/>
<keyword evidence="2" id="KW-1185">Reference proteome</keyword>
<dbReference type="PANTHER" id="PTHR35145">
    <property type="entry name" value="CYTOPLASMIC PROTEIN-RELATED"/>
    <property type="match status" value="1"/>
</dbReference>
<dbReference type="Proteomes" id="UP000012317">
    <property type="component" value="Unassembled WGS sequence"/>
</dbReference>
<dbReference type="Gene3D" id="3.90.1150.30">
    <property type="match status" value="1"/>
</dbReference>
<name>N1WNN0_9FLAO</name>
<dbReference type="STRING" id="1189619.pgond44_11391"/>
<dbReference type="InterPro" id="IPR038056">
    <property type="entry name" value="YjbR-like_sf"/>
</dbReference>
<sequence length="126" mass="14514">MNIEELRDYCLSQPQATEDFPFDKDTLAFKVKGKMFALTSLKKWEAGDYSINLKCDPAKAIEYRGKYPDEVFPGYHMNKKHWNTVVVGGSQLSPKFIKHLINHSYELVVSKLPKSKREGLIHKPGR</sequence>
<protein>
    <recommendedName>
        <fullName evidence="3">MmcQ-like protein</fullName>
    </recommendedName>
</protein>
<evidence type="ECO:0008006" key="3">
    <source>
        <dbReference type="Google" id="ProtNLM"/>
    </source>
</evidence>
<dbReference type="Pfam" id="PF04237">
    <property type="entry name" value="YjbR"/>
    <property type="match status" value="1"/>
</dbReference>